<evidence type="ECO:0000313" key="4">
    <source>
        <dbReference type="RefSeq" id="XP_010477332.1"/>
    </source>
</evidence>
<name>A0ABM0WWW3_CAMSA</name>
<evidence type="ECO:0000313" key="5">
    <source>
        <dbReference type="RefSeq" id="XP_010477333.1"/>
    </source>
</evidence>
<dbReference type="Proteomes" id="UP000694864">
    <property type="component" value="Chromosome 17"/>
</dbReference>
<gene>
    <name evidence="4 5" type="primary">LOC104756434</name>
</gene>
<reference evidence="3" key="2">
    <citation type="journal article" date="2014" name="Nat. Commun.">
        <title>The emerging biofuel crop Camelina sativa retains a highly undifferentiated hexaploid genome structure.</title>
        <authorList>
            <person name="Kagale S."/>
            <person name="Koh C."/>
            <person name="Nixon J."/>
            <person name="Bollina V."/>
            <person name="Clarke W.E."/>
            <person name="Tuteja R."/>
            <person name="Spillane C."/>
            <person name="Robinson S.J."/>
            <person name="Links M.G."/>
            <person name="Clarke C."/>
            <person name="Higgins E.E."/>
            <person name="Huebert T."/>
            <person name="Sharpe A.G."/>
            <person name="Parkin I.A."/>
        </authorList>
    </citation>
    <scope>NUCLEOTIDE SEQUENCE [LARGE SCALE GENOMIC DNA]</scope>
    <source>
        <strain evidence="3">r\DH55</strain>
    </source>
</reference>
<proteinExistence type="predicted"/>
<dbReference type="Pfam" id="PF24769">
    <property type="entry name" value="At2g29880_C"/>
    <property type="match status" value="1"/>
</dbReference>
<dbReference type="RefSeq" id="XP_010477333.1">
    <property type="nucleotide sequence ID" value="XM_010479031.2"/>
</dbReference>
<dbReference type="InterPro" id="IPR024752">
    <property type="entry name" value="Myb/SANT-like_dom"/>
</dbReference>
<dbReference type="InterPro" id="IPR055314">
    <property type="entry name" value="At2g29880-like"/>
</dbReference>
<protein>
    <submittedName>
        <fullName evidence="4 5">Uncharacterized protein At2g29880-like</fullName>
    </submittedName>
</protein>
<dbReference type="RefSeq" id="XP_010477332.1">
    <property type="nucleotide sequence ID" value="XM_010479030.2"/>
</dbReference>
<sequence length="309" mass="35147">MGDSQAVKAKGQYNQWLEHESKMLVQLLVDAINQGFRDGNGKFSKLTIETRVLPTLNQNLGINKTYKEFKNRLKILKNKYLGLSDHLRFSSGFGWDPETKKFTAPDEVWADYLKAHPSRTNLRDDSFEDFGDLQLIFESTTATGRNAVGLGDAIDANTYQVGENEGTNNSSHVQIMEDEEITYEETSVHEVFSALETRRGGKLPPKKKARTETDALNSNKAVDELNTVQDFGQQIFGMIQKRWEKENEEKEAEDKANNVWDAIKEIPDLDDGLRYEAMTLVHKLGMKYGFVHMSIADRKGWILGNLHKP</sequence>
<reference evidence="3" key="1">
    <citation type="journal article" date="1997" name="Nucleic Acids Res.">
        <title>tRNAscan-SE: a program for improved detection of transfer RNA genes in genomic sequence.</title>
        <authorList>
            <person name="Lowe T.M."/>
            <person name="Eddy S.R."/>
        </authorList>
    </citation>
    <scope>NUCLEOTIDE SEQUENCE [LARGE SCALE GENOMIC DNA]</scope>
    <source>
        <strain evidence="3">r\DH55</strain>
    </source>
</reference>
<feature type="domain" description="Myb/SANT-like" evidence="1">
    <location>
        <begin position="15"/>
        <end position="112"/>
    </location>
</feature>
<dbReference type="GeneID" id="104756434"/>
<keyword evidence="3" id="KW-1185">Reference proteome</keyword>
<organism evidence="3 5">
    <name type="scientific">Camelina sativa</name>
    <name type="common">False flax</name>
    <name type="synonym">Myagrum sativum</name>
    <dbReference type="NCBI Taxonomy" id="90675"/>
    <lineage>
        <taxon>Eukaryota</taxon>
        <taxon>Viridiplantae</taxon>
        <taxon>Streptophyta</taxon>
        <taxon>Embryophyta</taxon>
        <taxon>Tracheophyta</taxon>
        <taxon>Spermatophyta</taxon>
        <taxon>Magnoliopsida</taxon>
        <taxon>eudicotyledons</taxon>
        <taxon>Gunneridae</taxon>
        <taxon>Pentapetalae</taxon>
        <taxon>rosids</taxon>
        <taxon>malvids</taxon>
        <taxon>Brassicales</taxon>
        <taxon>Brassicaceae</taxon>
        <taxon>Camelineae</taxon>
        <taxon>Camelina</taxon>
    </lineage>
</organism>
<dbReference type="Pfam" id="PF12776">
    <property type="entry name" value="Myb_DNA-bind_3"/>
    <property type="match status" value="1"/>
</dbReference>
<evidence type="ECO:0000259" key="2">
    <source>
        <dbReference type="Pfam" id="PF24769"/>
    </source>
</evidence>
<evidence type="ECO:0000259" key="1">
    <source>
        <dbReference type="Pfam" id="PF12776"/>
    </source>
</evidence>
<evidence type="ECO:0000313" key="3">
    <source>
        <dbReference type="Proteomes" id="UP000694864"/>
    </source>
</evidence>
<accession>A0ABM0WWW3</accession>
<dbReference type="PANTHER" id="PTHR47864">
    <property type="entry name" value="TRANSMEMBRANE PROTEIN"/>
    <property type="match status" value="1"/>
</dbReference>
<dbReference type="InterPro" id="IPR056253">
    <property type="entry name" value="At2g29880-like_C"/>
</dbReference>
<feature type="domain" description="At2g29880-like C-terminal" evidence="2">
    <location>
        <begin position="259"/>
        <end position="303"/>
    </location>
</feature>
<dbReference type="PANTHER" id="PTHR47864:SF8">
    <property type="entry name" value="MYB_SANT-LIKE DOMAIN-CONTAINING PROTEIN"/>
    <property type="match status" value="1"/>
</dbReference>
<reference evidence="4 5" key="3">
    <citation type="submission" date="2025-05" db="UniProtKB">
        <authorList>
            <consortium name="RefSeq"/>
        </authorList>
    </citation>
    <scope>IDENTIFICATION</scope>
    <source>
        <tissue evidence="4 5">Leaf</tissue>
    </source>
</reference>